<dbReference type="AlphaFoldDB" id="A0A2S5GKW5"/>
<keyword evidence="2" id="KW-0732">Signal</keyword>
<sequence length="333" mass="34753">MKLARRVSAAIAFGFAALSATALPLAPAHAAAQAADYPDKPIKIIVPYPPGGTNDIVVRLVGKKLGEQLGQPVIVENKAGASGNIGAESVARAPADGYTLLLVTTGHAIHPSLYKNLRYDITKDLMGVSRLSSGPMLVMVNPKLGINNIQDLIARAKAEPGAMFYSSAGNGSSTHLTTELLASKAGIKLTHVPFNGSAPAMSDVMAGNTQVVLDLMFSALPQVQSGRLKAIAITGTARSPLLPDVPTVAESGVAGFDAEVWNGLMVPANTPQPIVDRLNAELKKVLADPDIKTRLDAQGFPASWSTPAEFDKQIASEIKRWAPVVQASGATVQ</sequence>
<dbReference type="Pfam" id="PF03401">
    <property type="entry name" value="TctC"/>
    <property type="match status" value="1"/>
</dbReference>
<dbReference type="PANTHER" id="PTHR42928">
    <property type="entry name" value="TRICARBOXYLATE-BINDING PROTEIN"/>
    <property type="match status" value="1"/>
</dbReference>
<evidence type="ECO:0000256" key="1">
    <source>
        <dbReference type="ARBA" id="ARBA00006987"/>
    </source>
</evidence>
<evidence type="ECO:0000313" key="4">
    <source>
        <dbReference type="Proteomes" id="UP000239990"/>
    </source>
</evidence>
<accession>A0A2S5GKW5</accession>
<dbReference type="InterPro" id="IPR042100">
    <property type="entry name" value="Bug_dom1"/>
</dbReference>
<dbReference type="InterPro" id="IPR005064">
    <property type="entry name" value="BUG"/>
</dbReference>
<comment type="caution">
    <text evidence="3">The sequence shown here is derived from an EMBL/GenBank/DDBJ whole genome shotgun (WGS) entry which is preliminary data.</text>
</comment>
<dbReference type="CDD" id="cd13578">
    <property type="entry name" value="PBP2_Bug27"/>
    <property type="match status" value="1"/>
</dbReference>
<evidence type="ECO:0000256" key="2">
    <source>
        <dbReference type="SAM" id="SignalP"/>
    </source>
</evidence>
<dbReference type="EMBL" id="PREU01000014">
    <property type="protein sequence ID" value="PPA73556.1"/>
    <property type="molecule type" value="Genomic_DNA"/>
</dbReference>
<proteinExistence type="inferred from homology"/>
<name>A0A2S5GKW5_9BURK</name>
<dbReference type="Gene3D" id="3.40.190.150">
    <property type="entry name" value="Bordetella uptake gene, domain 1"/>
    <property type="match status" value="1"/>
</dbReference>
<dbReference type="PIRSF" id="PIRSF017082">
    <property type="entry name" value="YflP"/>
    <property type="match status" value="1"/>
</dbReference>
<feature type="signal peptide" evidence="2">
    <location>
        <begin position="1"/>
        <end position="22"/>
    </location>
</feature>
<reference evidence="3 4" key="1">
    <citation type="submission" date="2018-02" db="EMBL/GenBank/DDBJ databases">
        <title>Draft Genome of Achromobacter spanius stain 6.</title>
        <authorList>
            <person name="Gunasekera T.S."/>
            <person name="Radwan O."/>
            <person name="Ruiz O.N."/>
        </authorList>
    </citation>
    <scope>NUCLEOTIDE SEQUENCE [LARGE SCALE GENOMIC DNA]</scope>
    <source>
        <strain evidence="3 4">6</strain>
    </source>
</reference>
<dbReference type="Gene3D" id="3.40.190.10">
    <property type="entry name" value="Periplasmic binding protein-like II"/>
    <property type="match status" value="1"/>
</dbReference>
<dbReference type="Proteomes" id="UP000239990">
    <property type="component" value="Unassembled WGS sequence"/>
</dbReference>
<evidence type="ECO:0000313" key="3">
    <source>
        <dbReference type="EMBL" id="PPA73556.1"/>
    </source>
</evidence>
<comment type="similarity">
    <text evidence="1">Belongs to the UPF0065 (bug) family.</text>
</comment>
<dbReference type="OrthoDB" id="8678477at2"/>
<gene>
    <name evidence="3" type="ORF">C4E15_24830</name>
</gene>
<dbReference type="PANTHER" id="PTHR42928:SF5">
    <property type="entry name" value="BLR1237 PROTEIN"/>
    <property type="match status" value="1"/>
</dbReference>
<dbReference type="RefSeq" id="WP_104145263.1">
    <property type="nucleotide sequence ID" value="NZ_PREU01000014.1"/>
</dbReference>
<feature type="chain" id="PRO_5015772404" evidence="2">
    <location>
        <begin position="23"/>
        <end position="333"/>
    </location>
</feature>
<dbReference type="SUPFAM" id="SSF53850">
    <property type="entry name" value="Periplasmic binding protein-like II"/>
    <property type="match status" value="1"/>
</dbReference>
<organism evidence="3 4">
    <name type="scientific">Achromobacter spanius</name>
    <dbReference type="NCBI Taxonomy" id="217203"/>
    <lineage>
        <taxon>Bacteria</taxon>
        <taxon>Pseudomonadati</taxon>
        <taxon>Pseudomonadota</taxon>
        <taxon>Betaproteobacteria</taxon>
        <taxon>Burkholderiales</taxon>
        <taxon>Alcaligenaceae</taxon>
        <taxon>Achromobacter</taxon>
    </lineage>
</organism>
<protein>
    <submittedName>
        <fullName evidence="3">ABC transporter substrate-binding protein</fullName>
    </submittedName>
</protein>